<dbReference type="EMBL" id="BPLR01017434">
    <property type="protein sequence ID" value="GIY91618.1"/>
    <property type="molecule type" value="Genomic_DNA"/>
</dbReference>
<accession>A0AAV4XAC6</accession>
<name>A0AAV4XAC6_CAEEX</name>
<protein>
    <submittedName>
        <fullName evidence="2">Uncharacterized protein</fullName>
    </submittedName>
</protein>
<dbReference type="AlphaFoldDB" id="A0AAV4XAC6"/>
<sequence>MGLLNNVETSASKEENSSSFENDFIYSSPKSSNNYETSSLNISDEDFNLNITETLYLPKTDPESIIISLNLLTSISQSVRESAFSHPIKEFITTEASSTTLESSLRDTGTFLSSTFDSYQFYDSEIDAITTFAAEVSPTAERRIYIPSSQTTPSLPVVSNAGIDWENSEAEASFSNFDFIEVSTIQATTTFSDVDATKSLPQDETVSSSYSNLFSTYSTLVEISDSSTAGSPKLRQPVLSSVMINEPEFPIKVQNEDPQLDEIISGIVHLIAGKVQLGGPVQNVFGPPPKRLNRPFHSTRINNRGPISSSTPYSRTVVVFFSTSKSF</sequence>
<evidence type="ECO:0000256" key="1">
    <source>
        <dbReference type="SAM" id="MobiDB-lite"/>
    </source>
</evidence>
<reference evidence="2 3" key="1">
    <citation type="submission" date="2021-06" db="EMBL/GenBank/DDBJ databases">
        <title>Caerostris extrusa draft genome.</title>
        <authorList>
            <person name="Kono N."/>
            <person name="Arakawa K."/>
        </authorList>
    </citation>
    <scope>NUCLEOTIDE SEQUENCE [LARGE SCALE GENOMIC DNA]</scope>
</reference>
<keyword evidence="3" id="KW-1185">Reference proteome</keyword>
<evidence type="ECO:0000313" key="3">
    <source>
        <dbReference type="Proteomes" id="UP001054945"/>
    </source>
</evidence>
<organism evidence="2 3">
    <name type="scientific">Caerostris extrusa</name>
    <name type="common">Bark spider</name>
    <name type="synonym">Caerostris bankana</name>
    <dbReference type="NCBI Taxonomy" id="172846"/>
    <lineage>
        <taxon>Eukaryota</taxon>
        <taxon>Metazoa</taxon>
        <taxon>Ecdysozoa</taxon>
        <taxon>Arthropoda</taxon>
        <taxon>Chelicerata</taxon>
        <taxon>Arachnida</taxon>
        <taxon>Araneae</taxon>
        <taxon>Araneomorphae</taxon>
        <taxon>Entelegynae</taxon>
        <taxon>Araneoidea</taxon>
        <taxon>Araneidae</taxon>
        <taxon>Caerostris</taxon>
    </lineage>
</organism>
<proteinExistence type="predicted"/>
<feature type="region of interest" description="Disordered" evidence="1">
    <location>
        <begin position="284"/>
        <end position="307"/>
    </location>
</feature>
<comment type="caution">
    <text evidence="2">The sequence shown here is derived from an EMBL/GenBank/DDBJ whole genome shotgun (WGS) entry which is preliminary data.</text>
</comment>
<evidence type="ECO:0000313" key="2">
    <source>
        <dbReference type="EMBL" id="GIY91618.1"/>
    </source>
</evidence>
<gene>
    <name evidence="2" type="primary">AVEN_208514_1</name>
    <name evidence="2" type="ORF">CEXT_411371</name>
</gene>
<dbReference type="Proteomes" id="UP001054945">
    <property type="component" value="Unassembled WGS sequence"/>
</dbReference>